<protein>
    <submittedName>
        <fullName evidence="1">Beta-galactosidase</fullName>
    </submittedName>
</protein>
<accession>A0ABD1XCV3</accession>
<gene>
    <name evidence="1" type="ORF">Fot_03482</name>
</gene>
<dbReference type="Proteomes" id="UP001604277">
    <property type="component" value="Unassembled WGS sequence"/>
</dbReference>
<organism evidence="1 2">
    <name type="scientific">Forsythia ovata</name>
    <dbReference type="NCBI Taxonomy" id="205694"/>
    <lineage>
        <taxon>Eukaryota</taxon>
        <taxon>Viridiplantae</taxon>
        <taxon>Streptophyta</taxon>
        <taxon>Embryophyta</taxon>
        <taxon>Tracheophyta</taxon>
        <taxon>Spermatophyta</taxon>
        <taxon>Magnoliopsida</taxon>
        <taxon>eudicotyledons</taxon>
        <taxon>Gunneridae</taxon>
        <taxon>Pentapetalae</taxon>
        <taxon>asterids</taxon>
        <taxon>lamiids</taxon>
        <taxon>Lamiales</taxon>
        <taxon>Oleaceae</taxon>
        <taxon>Forsythieae</taxon>
        <taxon>Forsythia</taxon>
    </lineage>
</organism>
<comment type="caution">
    <text evidence="1">The sequence shown here is derived from an EMBL/GenBank/DDBJ whole genome shotgun (WGS) entry which is preliminary data.</text>
</comment>
<sequence length="190" mass="21918">MFKNSSSQVRLLVAEVPRQPQMVAEIPRQRKLVAEVSRQPQMVAEKPWQPNFVLVGLVQCNVIYDRKAIVINGQRRILISGSIHYPEALPIRDTAIHLSHHQPFLFNQNRTDLDLILNAPEFIWFASYPCFEGKKRFRFSSDFVIMIKRGVWKKSVIDALDQNRTDMDPILNAPGILLDEKSLNVIRLSL</sequence>
<name>A0ABD1XCV3_9LAMI</name>
<evidence type="ECO:0000313" key="1">
    <source>
        <dbReference type="EMBL" id="KAL2558743.1"/>
    </source>
</evidence>
<proteinExistence type="predicted"/>
<evidence type="ECO:0000313" key="2">
    <source>
        <dbReference type="Proteomes" id="UP001604277"/>
    </source>
</evidence>
<keyword evidence="2" id="KW-1185">Reference proteome</keyword>
<dbReference type="AlphaFoldDB" id="A0ABD1XCV3"/>
<dbReference type="EMBL" id="JBFOLJ010000001">
    <property type="protein sequence ID" value="KAL2558743.1"/>
    <property type="molecule type" value="Genomic_DNA"/>
</dbReference>
<reference evidence="2" key="1">
    <citation type="submission" date="2024-07" db="EMBL/GenBank/DDBJ databases">
        <title>Two chromosome-level genome assemblies of Korean endemic species Abeliophyllum distichum and Forsythia ovata (Oleaceae).</title>
        <authorList>
            <person name="Jang H."/>
        </authorList>
    </citation>
    <scope>NUCLEOTIDE SEQUENCE [LARGE SCALE GENOMIC DNA]</scope>
</reference>